<evidence type="ECO:0000256" key="8">
    <source>
        <dbReference type="ARBA" id="ARBA00022676"/>
    </source>
</evidence>
<dbReference type="GO" id="GO:0005829">
    <property type="term" value="C:cytosol"/>
    <property type="evidence" value="ECO:0007669"/>
    <property type="project" value="TreeGrafter"/>
</dbReference>
<evidence type="ECO:0000313" key="20">
    <source>
        <dbReference type="EMBL" id="PTQ53034.1"/>
    </source>
</evidence>
<dbReference type="RefSeq" id="WP_066201203.1">
    <property type="nucleotide sequence ID" value="NZ_CBCSAS010000041.1"/>
</dbReference>
<evidence type="ECO:0000256" key="13">
    <source>
        <dbReference type="ARBA" id="ARBA00022842"/>
    </source>
</evidence>
<dbReference type="GO" id="GO:0032263">
    <property type="term" value="P:GMP salvage"/>
    <property type="evidence" value="ECO:0007669"/>
    <property type="project" value="TreeGrafter"/>
</dbReference>
<evidence type="ECO:0000313" key="19">
    <source>
        <dbReference type="EMBL" id="OAR04254.1"/>
    </source>
</evidence>
<dbReference type="Proteomes" id="UP000748108">
    <property type="component" value="Unassembled WGS sequence"/>
</dbReference>
<evidence type="ECO:0000313" key="21">
    <source>
        <dbReference type="Proteomes" id="UP000243024"/>
    </source>
</evidence>
<dbReference type="EMBL" id="PEBV01000017">
    <property type="protein sequence ID" value="PTQ53034.1"/>
    <property type="molecule type" value="Genomic_DNA"/>
</dbReference>
<dbReference type="GO" id="GO:0000287">
    <property type="term" value="F:magnesium ion binding"/>
    <property type="evidence" value="ECO:0007669"/>
    <property type="project" value="TreeGrafter"/>
</dbReference>
<accession>A0A132NAK1</accession>
<dbReference type="OrthoDB" id="9802824at2"/>
<gene>
    <name evidence="18" type="primary">hpt</name>
    <name evidence="20" type="ORF">HSCHL_2111</name>
    <name evidence="18" type="ORF">KM312_13725</name>
    <name evidence="19" type="ORF">SA87_06400</name>
</gene>
<sequence length="183" mass="20608">MSLLDDIQSVLYPEEDIQRRVREIGAELTEAYAGKAPLVVGVLKGAAPFMADLVRRMDLPLELDYMVVSSYGQATKTSGVVKIIKDLDFEIEGRDVIIVEDIIDTGLTLRYLADLLLRRNPRSLRIVTLLDKPHNRRVDIRPDIVGFVAPDEFVVGYGLDYAEKYRNLPFIGILKSRVYAGRA</sequence>
<evidence type="ECO:0000259" key="17">
    <source>
        <dbReference type="Pfam" id="PF00156"/>
    </source>
</evidence>
<dbReference type="InterPro" id="IPR029057">
    <property type="entry name" value="PRTase-like"/>
</dbReference>
<comment type="similarity">
    <text evidence="6 16">Belongs to the purine/pyrimidine phosphoribosyltransferase family.</text>
</comment>
<dbReference type="GO" id="GO:0000166">
    <property type="term" value="F:nucleotide binding"/>
    <property type="evidence" value="ECO:0007669"/>
    <property type="project" value="UniProtKB-KW"/>
</dbReference>
<name>A0A132NAK1_HYDSH</name>
<dbReference type="GO" id="GO:0004422">
    <property type="term" value="F:hypoxanthine phosphoribosyltransferase activity"/>
    <property type="evidence" value="ECO:0007669"/>
    <property type="project" value="InterPro"/>
</dbReference>
<keyword evidence="12 16" id="KW-0547">Nucleotide-binding</keyword>
<evidence type="ECO:0000256" key="3">
    <source>
        <dbReference type="ARBA" id="ARBA00004496"/>
    </source>
</evidence>
<dbReference type="Proteomes" id="UP000244180">
    <property type="component" value="Unassembled WGS sequence"/>
</dbReference>
<dbReference type="EC" id="2.4.2.8" evidence="16"/>
<dbReference type="GO" id="GO:0032264">
    <property type="term" value="P:IMP salvage"/>
    <property type="evidence" value="ECO:0007669"/>
    <property type="project" value="UniProtKB-UniPathway"/>
</dbReference>
<evidence type="ECO:0000256" key="12">
    <source>
        <dbReference type="ARBA" id="ARBA00022741"/>
    </source>
</evidence>
<dbReference type="FunFam" id="3.40.50.2020:FF:000006">
    <property type="entry name" value="Hypoxanthine phosphoribosyltransferase"/>
    <property type="match status" value="1"/>
</dbReference>
<evidence type="ECO:0000313" key="22">
    <source>
        <dbReference type="Proteomes" id="UP000244180"/>
    </source>
</evidence>
<reference evidence="18" key="3">
    <citation type="journal article" date="2021" name="Microbiology">
        <title>Metagenomic Analysis of the Microbial Community in the Underground Coal Fire Area (Kemerovo Region, Russia) Revealed Predominance of Thermophilic Members of the Phyla Deinococcus-thermus, Aquificae, and Firmicutes.</title>
        <authorList>
            <person name="Kadnikov V."/>
            <person name="Mardanov A.V."/>
            <person name="Beletsky A.V."/>
            <person name="Karnachuk O.V."/>
            <person name="Ravin N.V."/>
        </authorList>
    </citation>
    <scope>NUCLEOTIDE SEQUENCE</scope>
    <source>
        <strain evidence="18">RBS10-49</strain>
    </source>
</reference>
<keyword evidence="7 16" id="KW-0963">Cytoplasm</keyword>
<dbReference type="PANTHER" id="PTHR43340:SF1">
    <property type="entry name" value="HYPOXANTHINE PHOSPHORIBOSYLTRANSFERASE"/>
    <property type="match status" value="1"/>
</dbReference>
<feature type="domain" description="Phosphoribosyltransferase" evidence="17">
    <location>
        <begin position="15"/>
        <end position="161"/>
    </location>
</feature>
<evidence type="ECO:0000256" key="4">
    <source>
        <dbReference type="ARBA" id="ARBA00004669"/>
    </source>
</evidence>
<dbReference type="GO" id="GO:0006166">
    <property type="term" value="P:purine ribonucleoside salvage"/>
    <property type="evidence" value="ECO:0007669"/>
    <property type="project" value="UniProtKB-KW"/>
</dbReference>
<dbReference type="Proteomes" id="UP000243024">
    <property type="component" value="Unassembled WGS sequence"/>
</dbReference>
<evidence type="ECO:0000313" key="18">
    <source>
        <dbReference type="EMBL" id="MBT9283671.1"/>
    </source>
</evidence>
<comment type="pathway">
    <text evidence="4 16">Purine metabolism; IMP biosynthesis via salvage pathway; IMP from hypoxanthine: step 1/1.</text>
</comment>
<dbReference type="Pfam" id="PF00156">
    <property type="entry name" value="Pribosyltran"/>
    <property type="match status" value="1"/>
</dbReference>
<dbReference type="GO" id="GO:0052657">
    <property type="term" value="F:guanine phosphoribosyltransferase activity"/>
    <property type="evidence" value="ECO:0007669"/>
    <property type="project" value="UniProtKB-ARBA"/>
</dbReference>
<dbReference type="STRING" id="1484.SA87_06400"/>
<comment type="function">
    <text evidence="2">Purine salvage pathway enzyme that catalyzes the transfer of the ribosyl-5-phosphate group from 5-phospho-alpha-D-ribose 1-diphosphate (PRPP) to the N9 position of the 6-oxopurines hypoxanthine and guanine to form the corresponding ribonucleotides IMP (inosine 5'-monophosphate) and GMP (guanosine 5'-monophosphate), with the release of PPi.</text>
</comment>
<comment type="catalytic activity">
    <reaction evidence="14">
        <text>GMP + diphosphate = guanine + 5-phospho-alpha-D-ribose 1-diphosphate</text>
        <dbReference type="Rhea" id="RHEA:25424"/>
        <dbReference type="ChEBI" id="CHEBI:16235"/>
        <dbReference type="ChEBI" id="CHEBI:33019"/>
        <dbReference type="ChEBI" id="CHEBI:58017"/>
        <dbReference type="ChEBI" id="CHEBI:58115"/>
        <dbReference type="EC" id="2.4.2.8"/>
    </reaction>
    <physiologicalReaction direction="right-to-left" evidence="14">
        <dbReference type="Rhea" id="RHEA:25426"/>
    </physiologicalReaction>
</comment>
<dbReference type="UniPathway" id="UPA00591">
    <property type="reaction ID" value="UER00648"/>
</dbReference>
<comment type="caution">
    <text evidence="20">The sequence shown here is derived from an EMBL/GenBank/DDBJ whole genome shotgun (WGS) entry which is preliminary data.</text>
</comment>
<evidence type="ECO:0000256" key="11">
    <source>
        <dbReference type="ARBA" id="ARBA00022726"/>
    </source>
</evidence>
<evidence type="ECO:0000256" key="14">
    <source>
        <dbReference type="ARBA" id="ARBA00048811"/>
    </source>
</evidence>
<keyword evidence="8 16" id="KW-0328">Glycosyltransferase</keyword>
<dbReference type="Gene3D" id="3.40.50.2020">
    <property type="match status" value="1"/>
</dbReference>
<comment type="subcellular location">
    <subcellularLocation>
        <location evidence="3 16">Cytoplasm</location>
    </subcellularLocation>
</comment>
<dbReference type="NCBIfam" id="TIGR01203">
    <property type="entry name" value="HGPRTase"/>
    <property type="match status" value="1"/>
</dbReference>
<dbReference type="PANTHER" id="PTHR43340">
    <property type="entry name" value="HYPOXANTHINE-GUANINE PHOSPHORIBOSYLTRANSFERASE"/>
    <property type="match status" value="1"/>
</dbReference>
<dbReference type="SUPFAM" id="SSF53271">
    <property type="entry name" value="PRTase-like"/>
    <property type="match status" value="1"/>
</dbReference>
<evidence type="ECO:0000256" key="7">
    <source>
        <dbReference type="ARBA" id="ARBA00022490"/>
    </source>
</evidence>
<keyword evidence="13 16" id="KW-0460">Magnesium</keyword>
<dbReference type="InterPro" id="IPR000836">
    <property type="entry name" value="PRTase_dom"/>
</dbReference>
<dbReference type="CDD" id="cd06223">
    <property type="entry name" value="PRTases_typeI"/>
    <property type="match status" value="1"/>
</dbReference>
<comment type="catalytic activity">
    <reaction evidence="15">
        <text>IMP + diphosphate = hypoxanthine + 5-phospho-alpha-D-ribose 1-diphosphate</text>
        <dbReference type="Rhea" id="RHEA:17973"/>
        <dbReference type="ChEBI" id="CHEBI:17368"/>
        <dbReference type="ChEBI" id="CHEBI:33019"/>
        <dbReference type="ChEBI" id="CHEBI:58017"/>
        <dbReference type="ChEBI" id="CHEBI:58053"/>
        <dbReference type="EC" id="2.4.2.8"/>
    </reaction>
    <physiologicalReaction direction="right-to-left" evidence="15">
        <dbReference type="Rhea" id="RHEA:17975"/>
    </physiologicalReaction>
</comment>
<comment type="cofactor">
    <cofactor evidence="1 16">
        <name>Mg(2+)</name>
        <dbReference type="ChEBI" id="CHEBI:18420"/>
    </cofactor>
</comment>
<reference evidence="19 21" key="1">
    <citation type="submission" date="2015-09" db="EMBL/GenBank/DDBJ databases">
        <title>Draft genome sequence of Hydrogenibacillus schlegelii DSM 2000.</title>
        <authorList>
            <person name="Hemp J."/>
        </authorList>
    </citation>
    <scope>NUCLEOTIDE SEQUENCE [LARGE SCALE GENOMIC DNA]</scope>
    <source>
        <strain evidence="19 21">MA 48</strain>
    </source>
</reference>
<dbReference type="AlphaFoldDB" id="A0A132NAK1"/>
<evidence type="ECO:0000256" key="6">
    <source>
        <dbReference type="ARBA" id="ARBA00008391"/>
    </source>
</evidence>
<organism evidence="20 22">
    <name type="scientific">Hydrogenibacillus schlegelii</name>
    <name type="common">Bacillus schlegelii</name>
    <dbReference type="NCBI Taxonomy" id="1484"/>
    <lineage>
        <taxon>Bacteria</taxon>
        <taxon>Bacillati</taxon>
        <taxon>Bacillota</taxon>
        <taxon>Bacilli</taxon>
        <taxon>Bacillales</taxon>
        <taxon>Bacillales Family X. Incertae Sedis</taxon>
        <taxon>Hydrogenibacillus</taxon>
    </lineage>
</organism>
<evidence type="ECO:0000256" key="9">
    <source>
        <dbReference type="ARBA" id="ARBA00022679"/>
    </source>
</evidence>
<dbReference type="GO" id="GO:0006178">
    <property type="term" value="P:guanine salvage"/>
    <property type="evidence" value="ECO:0007669"/>
    <property type="project" value="TreeGrafter"/>
</dbReference>
<dbReference type="InterPro" id="IPR050408">
    <property type="entry name" value="HGPRT"/>
</dbReference>
<comment type="pathway">
    <text evidence="5">Purine metabolism; GMP biosynthesis via salvage pathway; GMP from guanine: step 1/1.</text>
</comment>
<dbReference type="GO" id="GO:0046100">
    <property type="term" value="P:hypoxanthine metabolic process"/>
    <property type="evidence" value="ECO:0007669"/>
    <property type="project" value="TreeGrafter"/>
</dbReference>
<keyword evidence="9 16" id="KW-0808">Transferase</keyword>
<keyword evidence="10 16" id="KW-0479">Metal-binding</keyword>
<proteinExistence type="inferred from homology"/>
<protein>
    <recommendedName>
        <fullName evidence="16">Hypoxanthine phosphoribosyltransferase</fullName>
        <ecNumber evidence="16">2.4.2.8</ecNumber>
    </recommendedName>
</protein>
<keyword evidence="11 16" id="KW-0660">Purine salvage</keyword>
<evidence type="ECO:0000256" key="2">
    <source>
        <dbReference type="ARBA" id="ARBA00002049"/>
    </source>
</evidence>
<reference evidence="20 22" key="2">
    <citation type="submission" date="2017-08" db="EMBL/GenBank/DDBJ databases">
        <title>Burning lignite coal seam in the remote Altai Mountains harbors a hydrogen-driven thermophilic microbial community.</title>
        <authorList>
            <person name="Kadnikov V.V."/>
            <person name="Mardanov A.V."/>
            <person name="Ivasenko D."/>
            <person name="Beletsky A.V."/>
            <person name="Karnachuk O.V."/>
            <person name="Ravin N.V."/>
        </authorList>
    </citation>
    <scope>NUCLEOTIDE SEQUENCE [LARGE SCALE GENOMIC DNA]</scope>
    <source>
        <strain evidence="20">AL33</strain>
    </source>
</reference>
<evidence type="ECO:0000256" key="1">
    <source>
        <dbReference type="ARBA" id="ARBA00001946"/>
    </source>
</evidence>
<evidence type="ECO:0000256" key="16">
    <source>
        <dbReference type="RuleBase" id="RU364099"/>
    </source>
</evidence>
<evidence type="ECO:0000256" key="5">
    <source>
        <dbReference type="ARBA" id="ARBA00004676"/>
    </source>
</evidence>
<dbReference type="InterPro" id="IPR005904">
    <property type="entry name" value="Hxn_phspho_trans"/>
</dbReference>
<dbReference type="EMBL" id="JXBB01000023">
    <property type="protein sequence ID" value="OAR04254.1"/>
    <property type="molecule type" value="Genomic_DNA"/>
</dbReference>
<evidence type="ECO:0000256" key="15">
    <source>
        <dbReference type="ARBA" id="ARBA00049402"/>
    </source>
</evidence>
<evidence type="ECO:0000256" key="10">
    <source>
        <dbReference type="ARBA" id="ARBA00022723"/>
    </source>
</evidence>
<dbReference type="EMBL" id="JAHHQF010000119">
    <property type="protein sequence ID" value="MBT9283671.1"/>
    <property type="molecule type" value="Genomic_DNA"/>
</dbReference>
<keyword evidence="21" id="KW-1185">Reference proteome</keyword>